<dbReference type="Proteomes" id="UP000290289">
    <property type="component" value="Chromosome 8"/>
</dbReference>
<feature type="region of interest" description="Disordered" evidence="1">
    <location>
        <begin position="826"/>
        <end position="854"/>
    </location>
</feature>
<feature type="compositionally biased region" description="Polar residues" evidence="1">
    <location>
        <begin position="341"/>
        <end position="362"/>
    </location>
</feature>
<evidence type="ECO:0000313" key="5">
    <source>
        <dbReference type="Proteomes" id="UP000290289"/>
    </source>
</evidence>
<proteinExistence type="predicted"/>
<feature type="compositionally biased region" description="Polar residues" evidence="1">
    <location>
        <begin position="319"/>
        <end position="332"/>
    </location>
</feature>
<dbReference type="PANTHER" id="PTHR21450:SF2">
    <property type="entry name" value="FAMILY PROTEIN, PUTATIVE (DUF630 AND DUF632)-RELATED"/>
    <property type="match status" value="1"/>
</dbReference>
<evidence type="ECO:0000256" key="1">
    <source>
        <dbReference type="SAM" id="MobiDB-lite"/>
    </source>
</evidence>
<feature type="region of interest" description="Disordered" evidence="1">
    <location>
        <begin position="123"/>
        <end position="158"/>
    </location>
</feature>
<evidence type="ECO:0008006" key="6">
    <source>
        <dbReference type="Google" id="ProtNLM"/>
    </source>
</evidence>
<feature type="compositionally biased region" description="Low complexity" evidence="1">
    <location>
        <begin position="96"/>
        <end position="107"/>
    </location>
</feature>
<feature type="region of interest" description="Disordered" evidence="1">
    <location>
        <begin position="261"/>
        <end position="383"/>
    </location>
</feature>
<organism evidence="4 5">
    <name type="scientific">Malus domestica</name>
    <name type="common">Apple</name>
    <name type="synonym">Pyrus malus</name>
    <dbReference type="NCBI Taxonomy" id="3750"/>
    <lineage>
        <taxon>Eukaryota</taxon>
        <taxon>Viridiplantae</taxon>
        <taxon>Streptophyta</taxon>
        <taxon>Embryophyta</taxon>
        <taxon>Tracheophyta</taxon>
        <taxon>Spermatophyta</taxon>
        <taxon>Magnoliopsida</taxon>
        <taxon>eudicotyledons</taxon>
        <taxon>Gunneridae</taxon>
        <taxon>Pentapetalae</taxon>
        <taxon>rosids</taxon>
        <taxon>fabids</taxon>
        <taxon>Rosales</taxon>
        <taxon>Rosaceae</taxon>
        <taxon>Amygdaloideae</taxon>
        <taxon>Maleae</taxon>
        <taxon>Malus</taxon>
    </lineage>
</organism>
<feature type="domain" description="DUF632" evidence="2">
    <location>
        <begin position="424"/>
        <end position="790"/>
    </location>
</feature>
<evidence type="ECO:0000313" key="4">
    <source>
        <dbReference type="EMBL" id="RXH90973.1"/>
    </source>
</evidence>
<feature type="compositionally biased region" description="Pro residues" evidence="1">
    <location>
        <begin position="229"/>
        <end position="245"/>
    </location>
</feature>
<dbReference type="InterPro" id="IPR006868">
    <property type="entry name" value="DUF630"/>
</dbReference>
<dbReference type="InterPro" id="IPR006867">
    <property type="entry name" value="DUF632"/>
</dbReference>
<feature type="compositionally biased region" description="Polar residues" evidence="1">
    <location>
        <begin position="218"/>
        <end position="228"/>
    </location>
</feature>
<feature type="compositionally biased region" description="Basic and acidic residues" evidence="1">
    <location>
        <begin position="826"/>
        <end position="835"/>
    </location>
</feature>
<feature type="compositionally biased region" description="Polar residues" evidence="1">
    <location>
        <begin position="836"/>
        <end position="848"/>
    </location>
</feature>
<evidence type="ECO:0000259" key="3">
    <source>
        <dbReference type="Pfam" id="PF04783"/>
    </source>
</evidence>
<dbReference type="Pfam" id="PF04782">
    <property type="entry name" value="DUF632"/>
    <property type="match status" value="1"/>
</dbReference>
<dbReference type="EMBL" id="RDQH01000334">
    <property type="protein sequence ID" value="RXH90973.1"/>
    <property type="molecule type" value="Genomic_DNA"/>
</dbReference>
<feature type="region of interest" description="Disordered" evidence="1">
    <location>
        <begin position="182"/>
        <end position="248"/>
    </location>
</feature>
<feature type="domain" description="DUF630" evidence="3">
    <location>
        <begin position="1"/>
        <end position="59"/>
    </location>
</feature>
<keyword evidence="5" id="KW-1185">Reference proteome</keyword>
<feature type="compositionally biased region" description="Basic and acidic residues" evidence="1">
    <location>
        <begin position="303"/>
        <end position="316"/>
    </location>
</feature>
<accession>A0A498JAY0</accession>
<dbReference type="Pfam" id="PF04783">
    <property type="entry name" value="DUF630"/>
    <property type="match status" value="1"/>
</dbReference>
<name>A0A498JAY0_MALDO</name>
<evidence type="ECO:0000259" key="2">
    <source>
        <dbReference type="Pfam" id="PF04782"/>
    </source>
</evidence>
<sequence>MGCGGSKVDNLPLVMLCKERKDHIKTASDQRYALAAAHFSYFHSLQHIGDALCKFVDEDLIVSGAGESSSPPGSPVLTLPSDEGKPRKRKPHTNHSSSSSISHSVSADSLKADDIDDAHIHLSSGSESESEFDSSSGHINIEDSPEQEVPSSSSYRYPPNSHVYYMRRTETPMQTVFYEEPERYPTQNGPYPDPYPRYSGFQPYGGGGFLGYPMGSPANSENPYNRRQPSPPPPAGPPPAPPSPPRVSTWDFLNVFDTFDNSGYPGYYPKARYGYGSTTSSPDSKEVREREGIPDLEDETEQEVLKEVHKEKRRGNADGNVNRNRNQNSGEGTSRAVPLKQPSSEESSGTVPLHSSESSHSVNGKEIKSSPDTNGSKNSEEEYVKKKRVSFEFEVEIEAASTHDVGSSKGSSLTTLSVHGTRDLQEVVKEIRDEFETASSYGKEVAMLLEVGKLPYQRRGAALKGRSLMPSCLGLLRYMLTLEFGLIITLLRIPLYIAKLHHTAYDKKVKVVFSRILYLVAPSLLSSPPSSMPPVRLNSKTVKMANAYQGEPGKDFNKKPGNLSSTLEKLYAWEKKLYKEVKDEEKLRVDYEKKCKKLKKLDYHGAESAKVDATQASVRKLLTKINVCIRAVDTISRRIHKLRDEELLPQVAELIHGLIRMWKSMLKCHQKQFQAIMVSKIRSLKVSAGLRRDSDLKATLELEMELLSWCASFNNWVNTQKSYVESLNGWLSRCINQEPEETPDGVAPFSPSQMGAPPIFVVCNDWCQATERISEKGVADAMHDFASTLHQLWERQDKEQRRRIKAEHVSKNLESQLRKLHMERLKRDHDHDASTDKTALSKSPSDSGVSPLDDLKVDLDSMKKRLAEERARHKEAIKLVNHAASNSLQGGLVPILETLSSFTSEALKGHEQVRLEDAGGS</sequence>
<protein>
    <recommendedName>
        <fullName evidence="6">DUF632 domain-containing protein</fullName>
    </recommendedName>
</protein>
<reference evidence="4 5" key="1">
    <citation type="submission" date="2018-10" db="EMBL/GenBank/DDBJ databases">
        <title>A high-quality apple genome assembly.</title>
        <authorList>
            <person name="Hu J."/>
        </authorList>
    </citation>
    <scope>NUCLEOTIDE SEQUENCE [LARGE SCALE GENOMIC DNA]</scope>
    <source>
        <strain evidence="5">cv. HFTH1</strain>
        <tissue evidence="4">Young leaf</tissue>
    </source>
</reference>
<dbReference type="AlphaFoldDB" id="A0A498JAY0"/>
<gene>
    <name evidence="4" type="ORF">DVH24_006918</name>
</gene>
<feature type="compositionally biased region" description="Basic and acidic residues" evidence="1">
    <location>
        <begin position="283"/>
        <end position="293"/>
    </location>
</feature>
<feature type="region of interest" description="Disordered" evidence="1">
    <location>
        <begin position="64"/>
        <end position="107"/>
    </location>
</feature>
<comment type="caution">
    <text evidence="4">The sequence shown here is derived from an EMBL/GenBank/DDBJ whole genome shotgun (WGS) entry which is preliminary data.</text>
</comment>
<dbReference type="PANTHER" id="PTHR21450">
    <property type="entry name" value="PROTEIN ALTERED PHOSPHATE STARVATION RESPONSE 1"/>
    <property type="match status" value="1"/>
</dbReference>